<dbReference type="EMBL" id="CP032819">
    <property type="protein sequence ID" value="AZS29326.1"/>
    <property type="molecule type" value="Genomic_DNA"/>
</dbReference>
<dbReference type="InterPro" id="IPR033985">
    <property type="entry name" value="SusD-like_N"/>
</dbReference>
<dbReference type="CDD" id="cd08977">
    <property type="entry name" value="SusD"/>
    <property type="match status" value="1"/>
</dbReference>
<dbReference type="Proteomes" id="UP000270673">
    <property type="component" value="Chromosome"/>
</dbReference>
<dbReference type="RefSeq" id="WP_106480073.1">
    <property type="nucleotide sequence ID" value="NZ_CP032819.1"/>
</dbReference>
<feature type="domain" description="RagB/SusD" evidence="6">
    <location>
        <begin position="392"/>
        <end position="487"/>
    </location>
</feature>
<dbReference type="Gene3D" id="1.25.40.390">
    <property type="match status" value="1"/>
</dbReference>
<evidence type="ECO:0000256" key="4">
    <source>
        <dbReference type="ARBA" id="ARBA00023136"/>
    </source>
</evidence>
<evidence type="ECO:0000313" key="8">
    <source>
        <dbReference type="EMBL" id="AZS29326.1"/>
    </source>
</evidence>
<evidence type="ECO:0000256" key="5">
    <source>
        <dbReference type="ARBA" id="ARBA00023237"/>
    </source>
</evidence>
<dbReference type="InterPro" id="IPR011990">
    <property type="entry name" value="TPR-like_helical_dom_sf"/>
</dbReference>
<evidence type="ECO:0000259" key="7">
    <source>
        <dbReference type="Pfam" id="PF14322"/>
    </source>
</evidence>
<evidence type="ECO:0000313" key="9">
    <source>
        <dbReference type="Proteomes" id="UP000270673"/>
    </source>
</evidence>
<feature type="domain" description="SusD-like N-terminal" evidence="7">
    <location>
        <begin position="22"/>
        <end position="207"/>
    </location>
</feature>
<keyword evidence="3" id="KW-0732">Signal</keyword>
<comment type="similarity">
    <text evidence="2">Belongs to the SusD family.</text>
</comment>
<dbReference type="Pfam" id="PF07980">
    <property type="entry name" value="SusD_RagB"/>
    <property type="match status" value="1"/>
</dbReference>
<dbReference type="PROSITE" id="PS51257">
    <property type="entry name" value="PROKAR_LIPOPROTEIN"/>
    <property type="match status" value="1"/>
</dbReference>
<proteinExistence type="inferred from homology"/>
<keyword evidence="5" id="KW-0998">Cell outer membrane</keyword>
<dbReference type="AlphaFoldDB" id="A0A3Q9IMJ0"/>
<protein>
    <submittedName>
        <fullName evidence="8">RagB/SusD family nutrient uptake outer membrane protein</fullName>
    </submittedName>
</protein>
<accession>A0A3Q9IMJ0</accession>
<dbReference type="GO" id="GO:0009279">
    <property type="term" value="C:cell outer membrane"/>
    <property type="evidence" value="ECO:0007669"/>
    <property type="project" value="UniProtKB-SubCell"/>
</dbReference>
<evidence type="ECO:0000259" key="6">
    <source>
        <dbReference type="Pfam" id="PF07980"/>
    </source>
</evidence>
<keyword evidence="9" id="KW-1185">Reference proteome</keyword>
<sequence length="512" mass="59333">MKTKLFIVLMILGLVFTSCEDWLKVNSETELSQDDMFSSDEGFHTALTGVYIGMTATDLYGMHLSWHMLDYLAHYYCLISGSNDTYLHSHQYKHTRVYPYIKGTWNGLYNLIANCNNILAKLEEHKSELNPINYQLVKGEALTLRAFFHFDLMRMFGFGNLRNRDVSSKKAIPYVTTFSKEVTPQLSYSETFELLKKDLLEAIDLLYGENGKNCYRITGDDDFFDNGPNGEDHAFFTYFDYQTSPRVDYYVAKAILARVYMWEGTDEGYAKAAEIAEEWFLTEDDSGQDCWDWVSRSRVTNSNVLYRDRTFSQEHIWHLSVTKLNDIIGNWLDASNPNATYERIFLTQEMAFSIFEVGEGNDVGVNDYRYSYLLQPQGSGLNNYATLKLDQCNGETNYGQKIPLISTPEMYYICAEVYAQQGNLKKAISYLNTVRRARGITADLDENLTYQEVREEILKEYRKEFVSLGQLFYFYKRWGVESVAGYADIMDDTKYVLPYPDEEVISGNRVQF</sequence>
<reference evidence="8 9" key="1">
    <citation type="submission" date="2018-10" db="EMBL/GenBank/DDBJ databases">
        <title>Butyricimonas faecalis sp. nov., isolated from human faeces and emended description of the genus Butyricimonas.</title>
        <authorList>
            <person name="Le Roy T."/>
            <person name="Van der Smissen P."/>
            <person name="Paquot A."/>
            <person name="Delzenne N."/>
            <person name="Muccioli G."/>
            <person name="Collet J.-F."/>
            <person name="Cani P.D."/>
        </authorList>
    </citation>
    <scope>NUCLEOTIDE SEQUENCE [LARGE SCALE GENOMIC DNA]</scope>
    <source>
        <strain evidence="8 9">H184</strain>
    </source>
</reference>
<dbReference type="OrthoDB" id="1097931at2"/>
<comment type="subcellular location">
    <subcellularLocation>
        <location evidence="1">Cell outer membrane</location>
    </subcellularLocation>
</comment>
<dbReference type="Pfam" id="PF14322">
    <property type="entry name" value="SusD-like_3"/>
    <property type="match status" value="1"/>
</dbReference>
<name>A0A3Q9IMJ0_9BACT</name>
<keyword evidence="4" id="KW-0472">Membrane</keyword>
<dbReference type="SUPFAM" id="SSF48452">
    <property type="entry name" value="TPR-like"/>
    <property type="match status" value="1"/>
</dbReference>
<organism evidence="8 9">
    <name type="scientific">Butyricimonas faecalis</name>
    <dbReference type="NCBI Taxonomy" id="2093856"/>
    <lineage>
        <taxon>Bacteria</taxon>
        <taxon>Pseudomonadati</taxon>
        <taxon>Bacteroidota</taxon>
        <taxon>Bacteroidia</taxon>
        <taxon>Bacteroidales</taxon>
        <taxon>Odoribacteraceae</taxon>
        <taxon>Butyricimonas</taxon>
    </lineage>
</organism>
<evidence type="ECO:0000256" key="3">
    <source>
        <dbReference type="ARBA" id="ARBA00022729"/>
    </source>
</evidence>
<dbReference type="InterPro" id="IPR012944">
    <property type="entry name" value="SusD_RagB_dom"/>
</dbReference>
<evidence type="ECO:0000256" key="1">
    <source>
        <dbReference type="ARBA" id="ARBA00004442"/>
    </source>
</evidence>
<evidence type="ECO:0000256" key="2">
    <source>
        <dbReference type="ARBA" id="ARBA00006275"/>
    </source>
</evidence>
<dbReference type="KEGG" id="buy:D8S85_06960"/>
<gene>
    <name evidence="8" type="ORF">D8S85_06960</name>
</gene>